<dbReference type="CDD" id="cd05233">
    <property type="entry name" value="SDR_c"/>
    <property type="match status" value="1"/>
</dbReference>
<dbReference type="GO" id="GO:0016020">
    <property type="term" value="C:membrane"/>
    <property type="evidence" value="ECO:0007669"/>
    <property type="project" value="TreeGrafter"/>
</dbReference>
<dbReference type="EMBL" id="CP120682">
    <property type="protein sequence ID" value="WKN36186.1"/>
    <property type="molecule type" value="Genomic_DNA"/>
</dbReference>
<dbReference type="PRINTS" id="PR00081">
    <property type="entry name" value="GDHRDH"/>
</dbReference>
<dbReference type="PANTHER" id="PTHR44196:SF2">
    <property type="entry name" value="SHORT-CHAIN DEHYDROGENASE-RELATED"/>
    <property type="match status" value="1"/>
</dbReference>
<accession>A0AA49GLY4</accession>
<dbReference type="PRINTS" id="PR00080">
    <property type="entry name" value="SDRFAMILY"/>
</dbReference>
<dbReference type="PROSITE" id="PS00061">
    <property type="entry name" value="ADH_SHORT"/>
    <property type="match status" value="1"/>
</dbReference>
<gene>
    <name evidence="4" type="ORF">K4G66_27860</name>
</gene>
<dbReference type="PIRSF" id="PIRSF000126">
    <property type="entry name" value="11-beta-HSD1"/>
    <property type="match status" value="1"/>
</dbReference>
<name>A0AA49GLY4_9BACT</name>
<comment type="similarity">
    <text evidence="1 3">Belongs to the short-chain dehydrogenases/reductases (SDR) family.</text>
</comment>
<reference evidence="4" key="1">
    <citation type="journal article" date="2023" name="Comput. Struct. Biotechnol. J.">
        <title>Discovery of a novel marine Bacteroidetes with a rich repertoire of carbohydrate-active enzymes.</title>
        <authorList>
            <person name="Chen B."/>
            <person name="Liu G."/>
            <person name="Chen Q."/>
            <person name="Wang H."/>
            <person name="Liu L."/>
            <person name="Tang K."/>
        </authorList>
    </citation>
    <scope>NUCLEOTIDE SEQUENCE</scope>
    <source>
        <strain evidence="4">TK19036</strain>
    </source>
</reference>
<proteinExistence type="inferred from homology"/>
<dbReference type="InterPro" id="IPR002347">
    <property type="entry name" value="SDR_fam"/>
</dbReference>
<evidence type="ECO:0000256" key="1">
    <source>
        <dbReference type="ARBA" id="ARBA00006484"/>
    </source>
</evidence>
<dbReference type="InterPro" id="IPR020904">
    <property type="entry name" value="Sc_DH/Rdtase_CS"/>
</dbReference>
<keyword evidence="2" id="KW-0560">Oxidoreductase</keyword>
<dbReference type="GO" id="GO:0016491">
    <property type="term" value="F:oxidoreductase activity"/>
    <property type="evidence" value="ECO:0007669"/>
    <property type="project" value="UniProtKB-KW"/>
</dbReference>
<dbReference type="InterPro" id="IPR036291">
    <property type="entry name" value="NAD(P)-bd_dom_sf"/>
</dbReference>
<protein>
    <submittedName>
        <fullName evidence="4">SDR family oxidoreductase</fullName>
    </submittedName>
</protein>
<organism evidence="4">
    <name type="scientific">Roseihalotalea indica</name>
    <dbReference type="NCBI Taxonomy" id="2867963"/>
    <lineage>
        <taxon>Bacteria</taxon>
        <taxon>Pseudomonadati</taxon>
        <taxon>Bacteroidota</taxon>
        <taxon>Cytophagia</taxon>
        <taxon>Cytophagales</taxon>
        <taxon>Catalimonadaceae</taxon>
        <taxon>Roseihalotalea</taxon>
    </lineage>
</organism>
<reference evidence="4" key="2">
    <citation type="journal article" date="2024" name="Antonie Van Leeuwenhoek">
        <title>Roseihalotalea indica gen. nov., sp. nov., a halophilic Bacteroidetes from mesopelagic Southwest Indian Ocean with higher carbohydrate metabolic potential.</title>
        <authorList>
            <person name="Chen B."/>
            <person name="Zhang M."/>
            <person name="Lin D."/>
            <person name="Ye J."/>
            <person name="Tang K."/>
        </authorList>
    </citation>
    <scope>NUCLEOTIDE SEQUENCE</scope>
    <source>
        <strain evidence="4">TK19036</strain>
    </source>
</reference>
<dbReference type="PANTHER" id="PTHR44196">
    <property type="entry name" value="DEHYDROGENASE/REDUCTASE SDR FAMILY MEMBER 7B"/>
    <property type="match status" value="1"/>
</dbReference>
<evidence type="ECO:0000256" key="3">
    <source>
        <dbReference type="RuleBase" id="RU000363"/>
    </source>
</evidence>
<evidence type="ECO:0000256" key="2">
    <source>
        <dbReference type="ARBA" id="ARBA00023002"/>
    </source>
</evidence>
<dbReference type="AlphaFoldDB" id="A0AA49GLY4"/>
<evidence type="ECO:0000313" key="4">
    <source>
        <dbReference type="EMBL" id="WKN36186.1"/>
    </source>
</evidence>
<dbReference type="Pfam" id="PF00106">
    <property type="entry name" value="adh_short"/>
    <property type="match status" value="1"/>
</dbReference>
<dbReference type="SUPFAM" id="SSF51735">
    <property type="entry name" value="NAD(P)-binding Rossmann-fold domains"/>
    <property type="match status" value="1"/>
</dbReference>
<sequence>MNYTLITGASEGIGAALARRCAQENYNLILVARSTEKLQALAEELTTEYHIRVESITLDLLTPNAPQQLLEKCQQQNWPVRILINNAGYGMWGPFSELKIQEQLDMIRLNEMVMVELCHRFIPTLREIPFSHILNIGSTASFQPIPYFSVYAASKAFVLSFTRSLRLELKASNINVSCLCPGPTQSQFFERAGFTSKSGSTQFLMKPEAVADAAIRGIIAKQKLIIPGFSNKFGAFFSKHLPVSWTTGVIKPYFKP</sequence>
<dbReference type="Gene3D" id="3.40.50.720">
    <property type="entry name" value="NAD(P)-binding Rossmann-like Domain"/>
    <property type="match status" value="1"/>
</dbReference>